<keyword evidence="4" id="KW-0862">Zinc</keyword>
<dbReference type="OrthoDB" id="10248838at2759"/>
<dbReference type="Proteomes" id="UP000092124">
    <property type="component" value="Unassembled WGS sequence"/>
</dbReference>
<comment type="caution">
    <text evidence="5">The sequence shown here is derived from an EMBL/GenBank/DDBJ whole genome shotgun (WGS) entry which is preliminary data.</text>
</comment>
<keyword evidence="6" id="KW-1185">Reference proteome</keyword>
<evidence type="ECO:0000256" key="2">
    <source>
        <dbReference type="ARBA" id="ARBA00020439"/>
    </source>
</evidence>
<dbReference type="AlphaFoldDB" id="A0A1A6HTT9"/>
<dbReference type="GO" id="GO:0008270">
    <property type="term" value="F:zinc ion binding"/>
    <property type="evidence" value="ECO:0007669"/>
    <property type="project" value="TreeGrafter"/>
</dbReference>
<protein>
    <recommendedName>
        <fullName evidence="2">CXXC motif containing zinc binding protein</fullName>
    </recommendedName>
</protein>
<comment type="similarity">
    <text evidence="1">Belongs to the UPF0587 family.</text>
</comment>
<dbReference type="STRING" id="56216.A0A1A6HTT9"/>
<keyword evidence="3" id="KW-0479">Metal-binding</keyword>
<evidence type="ECO:0000313" key="6">
    <source>
        <dbReference type="Proteomes" id="UP000092124"/>
    </source>
</evidence>
<dbReference type="InterPro" id="IPR008584">
    <property type="entry name" value="CXXC_Zn-binding_euk"/>
</dbReference>
<gene>
    <name evidence="5" type="ORF">A6R68_24152</name>
</gene>
<evidence type="ECO:0000256" key="3">
    <source>
        <dbReference type="ARBA" id="ARBA00022723"/>
    </source>
</evidence>
<dbReference type="PANTHER" id="PTHR12857">
    <property type="entry name" value="CXXC MOTIF CONTAINING ZINC BINDING PROTEIN"/>
    <property type="match status" value="1"/>
</dbReference>
<dbReference type="EMBL" id="LZPO01008924">
    <property type="protein sequence ID" value="OBS81858.1"/>
    <property type="molecule type" value="Genomic_DNA"/>
</dbReference>
<sequence>MELQLKATLKIVTNLQPVDEDFYAIKPYNAEDNEKLKTRVEVERWSLEPIDFQPQVCLESETVFHDSNLREKDWTDCEERVQESVGIFQVTHQFVNC</sequence>
<reference evidence="5 6" key="1">
    <citation type="submission" date="2016-06" db="EMBL/GenBank/DDBJ databases">
        <title>The Draft Genome Sequence and Annotation of the Desert Woodrat Neotoma lepida.</title>
        <authorList>
            <person name="Campbell M."/>
            <person name="Oakeson K.F."/>
            <person name="Yandell M."/>
            <person name="Halpert J.R."/>
            <person name="Dearing D."/>
        </authorList>
    </citation>
    <scope>NUCLEOTIDE SEQUENCE [LARGE SCALE GENOMIC DNA]</scope>
    <source>
        <strain evidence="5">417</strain>
        <tissue evidence="5">Liver</tissue>
    </source>
</reference>
<evidence type="ECO:0000256" key="1">
    <source>
        <dbReference type="ARBA" id="ARBA00007818"/>
    </source>
</evidence>
<accession>A0A1A6HTT9</accession>
<organism evidence="5 6">
    <name type="scientific">Neotoma lepida</name>
    <name type="common">Desert woodrat</name>
    <dbReference type="NCBI Taxonomy" id="56216"/>
    <lineage>
        <taxon>Eukaryota</taxon>
        <taxon>Metazoa</taxon>
        <taxon>Chordata</taxon>
        <taxon>Craniata</taxon>
        <taxon>Vertebrata</taxon>
        <taxon>Euteleostomi</taxon>
        <taxon>Mammalia</taxon>
        <taxon>Eutheria</taxon>
        <taxon>Euarchontoglires</taxon>
        <taxon>Glires</taxon>
        <taxon>Rodentia</taxon>
        <taxon>Myomorpha</taxon>
        <taxon>Muroidea</taxon>
        <taxon>Cricetidae</taxon>
        <taxon>Neotominae</taxon>
        <taxon>Neotoma</taxon>
    </lineage>
</organism>
<name>A0A1A6HTT9_NEOLE</name>
<dbReference type="PANTHER" id="PTHR12857:SF0">
    <property type="entry name" value="CXXC MOTIF CONTAINING ZINC BINDING PROTEIN"/>
    <property type="match status" value="1"/>
</dbReference>
<dbReference type="SUPFAM" id="SSF141678">
    <property type="entry name" value="MAL13P1.257-like"/>
    <property type="match status" value="1"/>
</dbReference>
<evidence type="ECO:0000256" key="4">
    <source>
        <dbReference type="ARBA" id="ARBA00022833"/>
    </source>
</evidence>
<dbReference type="Pfam" id="PF05907">
    <property type="entry name" value="CXXC_Zn-b_euk"/>
    <property type="match status" value="1"/>
</dbReference>
<evidence type="ECO:0000313" key="5">
    <source>
        <dbReference type="EMBL" id="OBS81858.1"/>
    </source>
</evidence>
<proteinExistence type="inferred from homology"/>